<reference evidence="4" key="1">
    <citation type="journal article" date="2019" name="Int. J. Syst. Evol. Microbiol.">
        <title>The Global Catalogue of Microorganisms (GCM) 10K type strain sequencing project: providing services to taxonomists for standard genome sequencing and annotation.</title>
        <authorList>
            <consortium name="The Broad Institute Genomics Platform"/>
            <consortium name="The Broad Institute Genome Sequencing Center for Infectious Disease"/>
            <person name="Wu L."/>
            <person name="Ma J."/>
        </authorList>
    </citation>
    <scope>NUCLEOTIDE SEQUENCE [LARGE SCALE GENOMIC DNA]</scope>
    <source>
        <strain evidence="4">JCM 14969</strain>
    </source>
</reference>
<feature type="domain" description="Tachylectin 2" evidence="2">
    <location>
        <begin position="62"/>
        <end position="252"/>
    </location>
</feature>
<sequence length="323" mass="34058">MMKIVRSRAILTAVSAGLALLAGALVPITSATAGPAAAGPPGPNARLGTAYETVAENCGPLSTGALYGLRDNGELTWNQFTMSSDGSPTQWAAPKTIATGWTGLVHFFGDGRTIYTIDPAGNLRWYGYSAPGTGDGSWLPGSGTVIDEGWNTLVKIAYAGGGVFYGVDTSGNLRWYRHTGYFDGTPAWTPGSSKIIDDGWGDTHALAAAGTFIYAAPTSGILRWYRYDGAWTGEGSWAPNSGAMIDDGGWEQATSMRAYYQANFGPVIIRTLDAESTMRWYVHRGYNEGTAYWHPLSASIAAPVWPIPAASGSSASVDAQCAE</sequence>
<evidence type="ECO:0000313" key="4">
    <source>
        <dbReference type="Proteomes" id="UP001500393"/>
    </source>
</evidence>
<keyword evidence="4" id="KW-1185">Reference proteome</keyword>
<dbReference type="InterPro" id="IPR023294">
    <property type="entry name" value="Tachylectin2"/>
</dbReference>
<accession>A0ABP4PMF9</accession>
<name>A0ABP4PMF9_9ACTN</name>
<dbReference type="RefSeq" id="WP_344215864.1">
    <property type="nucleotide sequence ID" value="NZ_BAAAOS010000021.1"/>
</dbReference>
<protein>
    <recommendedName>
        <fullName evidence="2">Tachylectin 2 domain-containing protein</fullName>
    </recommendedName>
</protein>
<organism evidence="3 4">
    <name type="scientific">Kribbella sancticallisti</name>
    <dbReference type="NCBI Taxonomy" id="460087"/>
    <lineage>
        <taxon>Bacteria</taxon>
        <taxon>Bacillati</taxon>
        <taxon>Actinomycetota</taxon>
        <taxon>Actinomycetes</taxon>
        <taxon>Propionibacteriales</taxon>
        <taxon>Kribbellaceae</taxon>
        <taxon>Kribbella</taxon>
    </lineage>
</organism>
<dbReference type="Gene3D" id="2.115.10.10">
    <property type="entry name" value="Tachylectin 2"/>
    <property type="match status" value="1"/>
</dbReference>
<feature type="signal peptide" evidence="1">
    <location>
        <begin position="1"/>
        <end position="33"/>
    </location>
</feature>
<dbReference type="Pfam" id="PF14517">
    <property type="entry name" value="Tachylectin"/>
    <property type="match status" value="1"/>
</dbReference>
<evidence type="ECO:0000256" key="1">
    <source>
        <dbReference type="SAM" id="SignalP"/>
    </source>
</evidence>
<dbReference type="Proteomes" id="UP001500393">
    <property type="component" value="Unassembled WGS sequence"/>
</dbReference>
<evidence type="ECO:0000313" key="3">
    <source>
        <dbReference type="EMBL" id="GAA1581648.1"/>
    </source>
</evidence>
<evidence type="ECO:0000259" key="2">
    <source>
        <dbReference type="Pfam" id="PF14517"/>
    </source>
</evidence>
<gene>
    <name evidence="3" type="ORF">GCM10009789_39280</name>
</gene>
<dbReference type="EMBL" id="BAAAOS010000021">
    <property type="protein sequence ID" value="GAA1581648.1"/>
    <property type="molecule type" value="Genomic_DNA"/>
</dbReference>
<keyword evidence="1" id="KW-0732">Signal</keyword>
<feature type="chain" id="PRO_5046965690" description="Tachylectin 2 domain-containing protein" evidence="1">
    <location>
        <begin position="34"/>
        <end position="323"/>
    </location>
</feature>
<comment type="caution">
    <text evidence="3">The sequence shown here is derived from an EMBL/GenBank/DDBJ whole genome shotgun (WGS) entry which is preliminary data.</text>
</comment>
<proteinExistence type="predicted"/>